<name>A0ABT9NV99_9ACTN</name>
<gene>
    <name evidence="1" type="ORF">J2S57_000100</name>
</gene>
<dbReference type="RefSeq" id="WP_307236736.1">
    <property type="nucleotide sequence ID" value="NZ_JAUSQZ010000001.1"/>
</dbReference>
<proteinExistence type="predicted"/>
<protein>
    <submittedName>
        <fullName evidence="1">Uncharacterized protein</fullName>
    </submittedName>
</protein>
<evidence type="ECO:0000313" key="1">
    <source>
        <dbReference type="EMBL" id="MDP9824351.1"/>
    </source>
</evidence>
<evidence type="ECO:0000313" key="2">
    <source>
        <dbReference type="Proteomes" id="UP001235712"/>
    </source>
</evidence>
<comment type="caution">
    <text evidence="1">The sequence shown here is derived from an EMBL/GenBank/DDBJ whole genome shotgun (WGS) entry which is preliminary data.</text>
</comment>
<organism evidence="1 2">
    <name type="scientific">Kineosporia succinea</name>
    <dbReference type="NCBI Taxonomy" id="84632"/>
    <lineage>
        <taxon>Bacteria</taxon>
        <taxon>Bacillati</taxon>
        <taxon>Actinomycetota</taxon>
        <taxon>Actinomycetes</taxon>
        <taxon>Kineosporiales</taxon>
        <taxon>Kineosporiaceae</taxon>
        <taxon>Kineosporia</taxon>
    </lineage>
</organism>
<dbReference type="EMBL" id="JAUSQZ010000001">
    <property type="protein sequence ID" value="MDP9824351.1"/>
    <property type="molecule type" value="Genomic_DNA"/>
</dbReference>
<keyword evidence="2" id="KW-1185">Reference proteome</keyword>
<accession>A0ABT9NV99</accession>
<dbReference type="Proteomes" id="UP001235712">
    <property type="component" value="Unassembled WGS sequence"/>
</dbReference>
<sequence>MQGANVVVDRLRSWGSTPDGHLNELHDLVAGKLSGTRYMAEFDAECRTPQGPSGWTRDRVQHAVATAIAHDPAFAERVHQLL</sequence>
<reference evidence="1 2" key="1">
    <citation type="submission" date="2023-07" db="EMBL/GenBank/DDBJ databases">
        <title>Sequencing the genomes of 1000 actinobacteria strains.</title>
        <authorList>
            <person name="Klenk H.-P."/>
        </authorList>
    </citation>
    <scope>NUCLEOTIDE SEQUENCE [LARGE SCALE GENOMIC DNA]</scope>
    <source>
        <strain evidence="1 2">DSM 44388</strain>
    </source>
</reference>